<reference evidence="1 2" key="1">
    <citation type="submission" date="2018-12" db="EMBL/GenBank/DDBJ databases">
        <authorList>
            <consortium name="Pathogen Informatics"/>
        </authorList>
    </citation>
    <scope>NUCLEOTIDE SEQUENCE [LARGE SCALE GENOMIC DNA]</scope>
    <source>
        <strain evidence="1 2">NCTC9428</strain>
    </source>
</reference>
<name>A0A448E2Q6_PSEFL</name>
<dbReference type="AlphaFoldDB" id="A0A448E2Q6"/>
<dbReference type="InterPro" id="IPR052947">
    <property type="entry name" value="T6SS_Hcp1_domain"/>
</dbReference>
<evidence type="ECO:0000313" key="2">
    <source>
        <dbReference type="Proteomes" id="UP000281909"/>
    </source>
</evidence>
<dbReference type="InterPro" id="IPR036624">
    <property type="entry name" value="Hcp1-lik_sf"/>
</dbReference>
<evidence type="ECO:0000313" key="1">
    <source>
        <dbReference type="EMBL" id="VEF13330.1"/>
    </source>
</evidence>
<dbReference type="EMBL" id="LR134318">
    <property type="protein sequence ID" value="VEF13330.1"/>
    <property type="molecule type" value="Genomic_DNA"/>
</dbReference>
<dbReference type="Proteomes" id="UP000281909">
    <property type="component" value="Chromosome"/>
</dbReference>
<dbReference type="Pfam" id="PF05638">
    <property type="entry name" value="T6SS_HCP"/>
    <property type="match status" value="1"/>
</dbReference>
<dbReference type="PANTHER" id="PTHR34319:SF7">
    <property type="entry name" value="HNH ENDONUCLEASE DOMAIN-CONTAINING PROTEIN"/>
    <property type="match status" value="1"/>
</dbReference>
<dbReference type="Gene3D" id="2.30.110.20">
    <property type="entry name" value="Hcp1-like"/>
    <property type="match status" value="1"/>
</dbReference>
<accession>A0A448E2Q6</accession>
<dbReference type="InterPro" id="IPR008514">
    <property type="entry name" value="T6SS_Hcp"/>
</dbReference>
<dbReference type="RefSeq" id="WP_126367140.1">
    <property type="nucleotide sequence ID" value="NZ_LR134318.1"/>
</dbReference>
<dbReference type="NCBIfam" id="TIGR03344">
    <property type="entry name" value="VI_effect_Hcp1"/>
    <property type="match status" value="1"/>
</dbReference>
<proteinExistence type="predicted"/>
<protein>
    <submittedName>
        <fullName evidence="1">Type VI secretion system effector, Hcp family</fullName>
    </submittedName>
</protein>
<sequence length="161" mass="17606">MAIPGYMTITGKTQGLISAGCSTPDSVGNKYQSAHTDEIMVLSYSHNLANIDNTRRATHAPIIVTKNVDKSSPLLAQALATREEINCTINFYRTSPQGQQEKYYSVSIDGAVLTELNLDMPHVILHNDAQPQEQVAIRYRGISWVHHLAGTSGHASWGEEG</sequence>
<dbReference type="PANTHER" id="PTHR34319">
    <property type="entry name" value="MAJOR EXPORTED PROTEIN"/>
    <property type="match status" value="1"/>
</dbReference>
<gene>
    <name evidence="1" type="primary">hcpA_4</name>
    <name evidence="1" type="ORF">NCTC9428_05026</name>
</gene>
<dbReference type="SUPFAM" id="SSF141452">
    <property type="entry name" value="Hcp1-like"/>
    <property type="match status" value="1"/>
</dbReference>
<organism evidence="1 2">
    <name type="scientific">Pseudomonas fluorescens</name>
    <dbReference type="NCBI Taxonomy" id="294"/>
    <lineage>
        <taxon>Bacteria</taxon>
        <taxon>Pseudomonadati</taxon>
        <taxon>Pseudomonadota</taxon>
        <taxon>Gammaproteobacteria</taxon>
        <taxon>Pseudomonadales</taxon>
        <taxon>Pseudomonadaceae</taxon>
        <taxon>Pseudomonas</taxon>
    </lineage>
</organism>
<dbReference type="OrthoDB" id="5674026at2"/>